<protein>
    <submittedName>
        <fullName evidence="1">Uncharacterized protein</fullName>
    </submittedName>
</protein>
<keyword evidence="2" id="KW-1185">Reference proteome</keyword>
<name>A0A3P7KR28_STRVU</name>
<proteinExistence type="predicted"/>
<dbReference type="AlphaFoldDB" id="A0A3P7KR28"/>
<evidence type="ECO:0000313" key="1">
    <source>
        <dbReference type="EMBL" id="VDM69702.1"/>
    </source>
</evidence>
<accession>A0A3P7KR28</accession>
<gene>
    <name evidence="1" type="ORF">SVUK_LOCUS4700</name>
</gene>
<dbReference type="Proteomes" id="UP000270094">
    <property type="component" value="Unassembled WGS sequence"/>
</dbReference>
<sequence>MLHRAREAAIIAKDIRDLTEIFDVAWKMFASRIGTWVEQGLVDDCELEVFAHLAISFFF</sequence>
<evidence type="ECO:0000313" key="2">
    <source>
        <dbReference type="Proteomes" id="UP000270094"/>
    </source>
</evidence>
<reference evidence="1 2" key="1">
    <citation type="submission" date="2018-11" db="EMBL/GenBank/DDBJ databases">
        <authorList>
            <consortium name="Pathogen Informatics"/>
        </authorList>
    </citation>
    <scope>NUCLEOTIDE SEQUENCE [LARGE SCALE GENOMIC DNA]</scope>
</reference>
<organism evidence="1 2">
    <name type="scientific">Strongylus vulgaris</name>
    <name type="common">Blood worm</name>
    <dbReference type="NCBI Taxonomy" id="40348"/>
    <lineage>
        <taxon>Eukaryota</taxon>
        <taxon>Metazoa</taxon>
        <taxon>Ecdysozoa</taxon>
        <taxon>Nematoda</taxon>
        <taxon>Chromadorea</taxon>
        <taxon>Rhabditida</taxon>
        <taxon>Rhabditina</taxon>
        <taxon>Rhabditomorpha</taxon>
        <taxon>Strongyloidea</taxon>
        <taxon>Strongylidae</taxon>
        <taxon>Strongylus</taxon>
    </lineage>
</organism>
<dbReference type="OrthoDB" id="2192946at2759"/>
<dbReference type="EMBL" id="UYYB01013209">
    <property type="protein sequence ID" value="VDM69702.1"/>
    <property type="molecule type" value="Genomic_DNA"/>
</dbReference>